<dbReference type="Proteomes" id="UP000321204">
    <property type="component" value="Chromosome"/>
</dbReference>
<evidence type="ECO:0000256" key="2">
    <source>
        <dbReference type="ARBA" id="ARBA00022840"/>
    </source>
</evidence>
<dbReference type="SUPFAM" id="SSF52540">
    <property type="entry name" value="P-loop containing nucleoside triphosphate hydrolases"/>
    <property type="match status" value="1"/>
</dbReference>
<name>A0A5B8UMI7_9BACT</name>
<reference evidence="5 6" key="1">
    <citation type="journal article" date="2015" name="Int. J. Syst. Evol. Microbiol.">
        <title>Flavisolibacter ginsenosidimutans sp. nov., with ginsenoside-converting activity isolated from soil used for cultivating ginseng.</title>
        <authorList>
            <person name="Zhao Y."/>
            <person name="Liu Q."/>
            <person name="Kang M.S."/>
            <person name="Jin F."/>
            <person name="Yu H."/>
            <person name="Im W.T."/>
        </authorList>
    </citation>
    <scope>NUCLEOTIDE SEQUENCE [LARGE SCALE GENOMIC DNA]</scope>
    <source>
        <strain evidence="5 6">Gsoil 636</strain>
    </source>
</reference>
<dbReference type="EMBL" id="CP042433">
    <property type="protein sequence ID" value="QEC57582.1"/>
    <property type="molecule type" value="Genomic_DNA"/>
</dbReference>
<gene>
    <name evidence="5" type="ORF">FSB75_17285</name>
</gene>
<dbReference type="Pfam" id="PF06414">
    <property type="entry name" value="Zeta_toxin"/>
    <property type="match status" value="1"/>
</dbReference>
<keyword evidence="2" id="KW-0067">ATP-binding</keyword>
<evidence type="ECO:0000256" key="3">
    <source>
        <dbReference type="SAM" id="MobiDB-lite"/>
    </source>
</evidence>
<organism evidence="5 6">
    <name type="scientific">Flavisolibacter ginsenosidimutans</name>
    <dbReference type="NCBI Taxonomy" id="661481"/>
    <lineage>
        <taxon>Bacteria</taxon>
        <taxon>Pseudomonadati</taxon>
        <taxon>Bacteroidota</taxon>
        <taxon>Chitinophagia</taxon>
        <taxon>Chitinophagales</taxon>
        <taxon>Chitinophagaceae</taxon>
        <taxon>Flavisolibacter</taxon>
    </lineage>
</organism>
<evidence type="ECO:0000259" key="4">
    <source>
        <dbReference type="Pfam" id="PF06414"/>
    </source>
</evidence>
<evidence type="ECO:0000313" key="5">
    <source>
        <dbReference type="EMBL" id="QEC57582.1"/>
    </source>
</evidence>
<feature type="compositionally biased region" description="Polar residues" evidence="3">
    <location>
        <begin position="10"/>
        <end position="25"/>
    </location>
</feature>
<keyword evidence="6" id="KW-1185">Reference proteome</keyword>
<dbReference type="PANTHER" id="PTHR39206:SF1">
    <property type="entry name" value="SLL8004 PROTEIN"/>
    <property type="match status" value="1"/>
</dbReference>
<feature type="region of interest" description="Disordered" evidence="3">
    <location>
        <begin position="1"/>
        <end position="25"/>
    </location>
</feature>
<dbReference type="InterPro" id="IPR010488">
    <property type="entry name" value="Zeta_toxin_domain"/>
</dbReference>
<sequence>MVARRKSLPSKEQTPTNRLSSTKPQSQLRLRVFAGPNGSGKSTVIHYVRNIKVKKHFIDFGYYINADDIAVQLRSNSFSFAAFDLNVKPKEFTEVVLLSGLIGNEFSLADFQSAFSLRNNILRLKTPAAAERLAQIVADFLRKKLLEEQKKFSFETVFSHPSKLEIMRQAAEAGYKVYLYFVSTESPEINKFRVKARKAKNGHDVPEDKIVSRYYRSLDLLFDACQLAYQVFFFDNSVDGENSVMFAHFKSGGGKKKWDRIQKSGVPEWFKKYYSDKVR</sequence>
<dbReference type="OrthoDB" id="9791543at2"/>
<accession>A0A5B8UMI7</accession>
<feature type="domain" description="Zeta toxin" evidence="4">
    <location>
        <begin position="137"/>
        <end position="216"/>
    </location>
</feature>
<protein>
    <submittedName>
        <fullName evidence="5">Toxin</fullName>
    </submittedName>
</protein>
<evidence type="ECO:0000313" key="6">
    <source>
        <dbReference type="Proteomes" id="UP000321204"/>
    </source>
</evidence>
<dbReference type="KEGG" id="fgg:FSB75_17285"/>
<proteinExistence type="predicted"/>
<dbReference type="Gene3D" id="3.40.50.300">
    <property type="entry name" value="P-loop containing nucleotide triphosphate hydrolases"/>
    <property type="match status" value="1"/>
</dbReference>
<dbReference type="GO" id="GO:0005524">
    <property type="term" value="F:ATP binding"/>
    <property type="evidence" value="ECO:0007669"/>
    <property type="project" value="UniProtKB-KW"/>
</dbReference>
<dbReference type="AlphaFoldDB" id="A0A5B8UMI7"/>
<dbReference type="GO" id="GO:0016301">
    <property type="term" value="F:kinase activity"/>
    <property type="evidence" value="ECO:0007669"/>
    <property type="project" value="InterPro"/>
</dbReference>
<dbReference type="PANTHER" id="PTHR39206">
    <property type="entry name" value="SLL8004 PROTEIN"/>
    <property type="match status" value="1"/>
</dbReference>
<dbReference type="InterPro" id="IPR027417">
    <property type="entry name" value="P-loop_NTPase"/>
</dbReference>
<keyword evidence="1" id="KW-0547">Nucleotide-binding</keyword>
<evidence type="ECO:0000256" key="1">
    <source>
        <dbReference type="ARBA" id="ARBA00022741"/>
    </source>
</evidence>